<dbReference type="PANTHER" id="PTHR23416:SF23">
    <property type="entry name" value="ACETYLTRANSFERASE C18B11.09C-RELATED"/>
    <property type="match status" value="1"/>
</dbReference>
<keyword evidence="2" id="KW-0808">Transferase</keyword>
<organism evidence="3 4">
    <name type="scientific">Almyronema epifaneia S1</name>
    <dbReference type="NCBI Taxonomy" id="2991925"/>
    <lineage>
        <taxon>Bacteria</taxon>
        <taxon>Bacillati</taxon>
        <taxon>Cyanobacteriota</taxon>
        <taxon>Cyanophyceae</taxon>
        <taxon>Nodosilineales</taxon>
        <taxon>Nodosilineaceae</taxon>
        <taxon>Almyronema</taxon>
        <taxon>Almyronema epifaneia</taxon>
    </lineage>
</organism>
<dbReference type="CDD" id="cd05825">
    <property type="entry name" value="LbH_wcaF_like"/>
    <property type="match status" value="1"/>
</dbReference>
<dbReference type="InterPro" id="IPR011004">
    <property type="entry name" value="Trimer_LpxA-like_sf"/>
</dbReference>
<proteinExistence type="inferred from homology"/>
<protein>
    <submittedName>
        <fullName evidence="3">Hormogonium polysaccharide biosynthesis acetyltransferase HpsU</fullName>
    </submittedName>
</protein>
<dbReference type="Gene3D" id="2.160.10.10">
    <property type="entry name" value="Hexapeptide repeat proteins"/>
    <property type="match status" value="1"/>
</dbReference>
<sequence>MSPPDADPKKLDSTRINPASSYSLGSDALVDLRRYDQSWFDPGRPRWLIMLWWLIQAIAFPLTLHAHHAPRRTLLRWFGAKIGKSVIIRPTARFTYPWKVTIGDYSWIGDDVVLYSLDTIQIGCHCVISQKSYLCTGSHAASDPAFELKTAPILIENGVWVATDCFVGPGVRIGANSLIGARSSVFSNQPQQHICWGTPCQPVRSRLFKATLPNQ</sequence>
<dbReference type="NCBIfam" id="NF038307">
    <property type="entry name" value="EPS_acetyl_HpsU"/>
    <property type="match status" value="1"/>
</dbReference>
<evidence type="ECO:0000313" key="4">
    <source>
        <dbReference type="Proteomes" id="UP001600165"/>
    </source>
</evidence>
<dbReference type="InterPro" id="IPR051159">
    <property type="entry name" value="Hexapeptide_acetyltransf"/>
</dbReference>
<dbReference type="PANTHER" id="PTHR23416">
    <property type="entry name" value="SIALIC ACID SYNTHASE-RELATED"/>
    <property type="match status" value="1"/>
</dbReference>
<gene>
    <name evidence="3" type="primary">hpsU</name>
    <name evidence="3" type="ORF">ACFVKH_03305</name>
</gene>
<dbReference type="RefSeq" id="WP_377961572.1">
    <property type="nucleotide sequence ID" value="NZ_JBHZOL010000021.1"/>
</dbReference>
<dbReference type="Proteomes" id="UP001600165">
    <property type="component" value="Unassembled WGS sequence"/>
</dbReference>
<evidence type="ECO:0000313" key="3">
    <source>
        <dbReference type="EMBL" id="MFE4105290.1"/>
    </source>
</evidence>
<dbReference type="NCBIfam" id="NF007797">
    <property type="entry name" value="PRK10502.1"/>
    <property type="match status" value="1"/>
</dbReference>
<evidence type="ECO:0000256" key="2">
    <source>
        <dbReference type="ARBA" id="ARBA00022679"/>
    </source>
</evidence>
<evidence type="ECO:0000256" key="1">
    <source>
        <dbReference type="ARBA" id="ARBA00007274"/>
    </source>
</evidence>
<accession>A0ABW6IAU8</accession>
<keyword evidence="4" id="KW-1185">Reference proteome</keyword>
<reference evidence="3 4" key="1">
    <citation type="submission" date="2024-10" db="EMBL/GenBank/DDBJ databases">
        <authorList>
            <person name="Ratan Roy A."/>
            <person name="Morales Sandoval P.H."/>
            <person name="De Los Santos Villalobos S."/>
            <person name="Chakraborty S."/>
            <person name="Mukherjee J."/>
        </authorList>
    </citation>
    <scope>NUCLEOTIDE SEQUENCE [LARGE SCALE GENOMIC DNA]</scope>
    <source>
        <strain evidence="3 4">S1</strain>
    </source>
</reference>
<dbReference type="SUPFAM" id="SSF51161">
    <property type="entry name" value="Trimeric LpxA-like enzymes"/>
    <property type="match status" value="1"/>
</dbReference>
<comment type="caution">
    <text evidence="3">The sequence shown here is derived from an EMBL/GenBank/DDBJ whole genome shotgun (WGS) entry which is preliminary data.</text>
</comment>
<name>A0ABW6IAU8_9CYAN</name>
<comment type="similarity">
    <text evidence="1">Belongs to the transferase hexapeptide repeat family.</text>
</comment>
<dbReference type="EMBL" id="JBHZOL010000021">
    <property type="protein sequence ID" value="MFE4105290.1"/>
    <property type="molecule type" value="Genomic_DNA"/>
</dbReference>